<sequence length="432" mass="47578">MSKSFEIAIVGGGIAGLTLAIALHRRNIAVQVYEQTAQFKEIGAGVSFSSNAVAAMETCDGELAGSFGPGVKSAFDKVTTANGWPSKQTVWFDYYDGMSPKQRDEILFSITSGCGQQGVHRARFLDELVKAFPAEKTHLGKRLQNIVEREDGKIILNFTDGTSAEADAVIGCDGIHSRVRSFIVGENHPSAHPSYSHKYAYRGIVPMEAAIEAIGEEKARNSCMFLGKSGHVLTFPMDDGKFLNMVAFYEDQNEWADDRRLTKMSTREDALNDFKDFGPDVTKIMSLVQPRLPIWAIFDTCENPLPIFFKGRIAVIGDAAHATSPHHGNGAGFAIEDSALIAELLADELVHTPRDIEAALATYDKVRRGRDQWLVQSSRFVGNVDAGLIPEIGTDYKKVHQEIKERYSKIIGFSPKEEAIHAKKVMHEKLAL</sequence>
<dbReference type="RefSeq" id="XP_035349606.1">
    <property type="nucleotide sequence ID" value="XM_035493713.1"/>
</dbReference>
<dbReference type="Gene3D" id="3.50.50.60">
    <property type="entry name" value="FAD/NAD(P)-binding domain"/>
    <property type="match status" value="1"/>
</dbReference>
<evidence type="ECO:0000256" key="2">
    <source>
        <dbReference type="ARBA" id="ARBA00022827"/>
    </source>
</evidence>
<feature type="domain" description="FAD-binding" evidence="4">
    <location>
        <begin position="6"/>
        <end position="376"/>
    </location>
</feature>
<evidence type="ECO:0000256" key="1">
    <source>
        <dbReference type="ARBA" id="ARBA00022630"/>
    </source>
</evidence>
<evidence type="ECO:0000313" key="6">
    <source>
        <dbReference type="Proteomes" id="UP000509510"/>
    </source>
</evidence>
<dbReference type="OrthoDB" id="417877at2759"/>
<evidence type="ECO:0000313" key="5">
    <source>
        <dbReference type="EMBL" id="QKX63432.1"/>
    </source>
</evidence>
<keyword evidence="3" id="KW-0560">Oxidoreductase</keyword>
<evidence type="ECO:0000256" key="3">
    <source>
        <dbReference type="ARBA" id="ARBA00023002"/>
    </source>
</evidence>
<dbReference type="KEGG" id="trg:TRUGW13939_10602"/>
<accession>A0A7H8RAK9</accession>
<dbReference type="InterPro" id="IPR002938">
    <property type="entry name" value="FAD-bd"/>
</dbReference>
<dbReference type="GeneID" id="55998081"/>
<dbReference type="EMBL" id="CP055903">
    <property type="protein sequence ID" value="QKX63432.1"/>
    <property type="molecule type" value="Genomic_DNA"/>
</dbReference>
<dbReference type="SUPFAM" id="SSF51905">
    <property type="entry name" value="FAD/NAD(P)-binding domain"/>
    <property type="match status" value="1"/>
</dbReference>
<dbReference type="PRINTS" id="PR00420">
    <property type="entry name" value="RNGMNOXGNASE"/>
</dbReference>
<dbReference type="GO" id="GO:0044550">
    <property type="term" value="P:secondary metabolite biosynthetic process"/>
    <property type="evidence" value="ECO:0007669"/>
    <property type="project" value="TreeGrafter"/>
</dbReference>
<dbReference type="Proteomes" id="UP000509510">
    <property type="component" value="Chromosome VI"/>
</dbReference>
<dbReference type="PANTHER" id="PTHR46720:SF3">
    <property type="entry name" value="FAD-BINDING DOMAIN-CONTAINING PROTEIN-RELATED"/>
    <property type="match status" value="1"/>
</dbReference>
<organism evidence="5 6">
    <name type="scientific">Talaromyces rugulosus</name>
    <name type="common">Penicillium rugulosum</name>
    <dbReference type="NCBI Taxonomy" id="121627"/>
    <lineage>
        <taxon>Eukaryota</taxon>
        <taxon>Fungi</taxon>
        <taxon>Dikarya</taxon>
        <taxon>Ascomycota</taxon>
        <taxon>Pezizomycotina</taxon>
        <taxon>Eurotiomycetes</taxon>
        <taxon>Eurotiomycetidae</taxon>
        <taxon>Eurotiales</taxon>
        <taxon>Trichocomaceae</taxon>
        <taxon>Talaromyces</taxon>
        <taxon>Talaromyces sect. Islandici</taxon>
    </lineage>
</organism>
<protein>
    <recommendedName>
        <fullName evidence="4">FAD-binding domain-containing protein</fullName>
    </recommendedName>
</protein>
<dbReference type="GO" id="GO:0016491">
    <property type="term" value="F:oxidoreductase activity"/>
    <property type="evidence" value="ECO:0007669"/>
    <property type="project" value="UniProtKB-KW"/>
</dbReference>
<dbReference type="GO" id="GO:0071949">
    <property type="term" value="F:FAD binding"/>
    <property type="evidence" value="ECO:0007669"/>
    <property type="project" value="InterPro"/>
</dbReference>
<dbReference type="Pfam" id="PF01494">
    <property type="entry name" value="FAD_binding_3"/>
    <property type="match status" value="1"/>
</dbReference>
<keyword evidence="1" id="KW-0285">Flavoprotein</keyword>
<gene>
    <name evidence="5" type="ORF">TRUGW13939_10602</name>
</gene>
<dbReference type="AlphaFoldDB" id="A0A7H8RAK9"/>
<dbReference type="SUPFAM" id="SSF54373">
    <property type="entry name" value="FAD-linked reductases, C-terminal domain"/>
    <property type="match status" value="1"/>
</dbReference>
<dbReference type="PANTHER" id="PTHR46720">
    <property type="entry name" value="HYDROXYLASE, PUTATIVE (AFU_ORTHOLOGUE AFUA_3G01460)-RELATED"/>
    <property type="match status" value="1"/>
</dbReference>
<reference evidence="6" key="1">
    <citation type="submission" date="2020-06" db="EMBL/GenBank/DDBJ databases">
        <title>A chromosome-scale genome assembly of Talaromyces rugulosus W13939.</title>
        <authorList>
            <person name="Wang B."/>
            <person name="Guo L."/>
            <person name="Ye K."/>
            <person name="Wang L."/>
        </authorList>
    </citation>
    <scope>NUCLEOTIDE SEQUENCE [LARGE SCALE GENOMIC DNA]</scope>
    <source>
        <strain evidence="6">W13939</strain>
    </source>
</reference>
<dbReference type="InterPro" id="IPR036188">
    <property type="entry name" value="FAD/NAD-bd_sf"/>
</dbReference>
<keyword evidence="6" id="KW-1185">Reference proteome</keyword>
<proteinExistence type="predicted"/>
<name>A0A7H8RAK9_TALRU</name>
<evidence type="ECO:0000259" key="4">
    <source>
        <dbReference type="Pfam" id="PF01494"/>
    </source>
</evidence>
<dbReference type="InterPro" id="IPR051104">
    <property type="entry name" value="FAD_monoxygenase"/>
</dbReference>
<dbReference type="FunFam" id="3.50.50.60:FF:000153">
    <property type="entry name" value="Salicylate hydroxylase, putative"/>
    <property type="match status" value="1"/>
</dbReference>
<keyword evidence="2" id="KW-0274">FAD</keyword>